<gene>
    <name evidence="8 12" type="primary">aroE</name>
    <name evidence="12" type="ORF">H9868_08035</name>
</gene>
<feature type="active site" description="Proton acceptor" evidence="8">
    <location>
        <position position="73"/>
    </location>
</feature>
<dbReference type="SUPFAM" id="SSF53223">
    <property type="entry name" value="Aminoacid dehydrogenase-like, N-terminal domain"/>
    <property type="match status" value="1"/>
</dbReference>
<keyword evidence="4 8" id="KW-0521">NADP</keyword>
<feature type="binding site" evidence="8">
    <location>
        <position position="229"/>
    </location>
    <ligand>
        <name>NADP(+)</name>
        <dbReference type="ChEBI" id="CHEBI:58349"/>
    </ligand>
</feature>
<evidence type="ECO:0000259" key="11">
    <source>
        <dbReference type="Pfam" id="PF18317"/>
    </source>
</evidence>
<keyword evidence="6 8" id="KW-0057">Aromatic amino acid biosynthesis</keyword>
<feature type="domain" description="Shikimate dehydrogenase substrate binding N-terminal" evidence="10">
    <location>
        <begin position="14"/>
        <end position="96"/>
    </location>
</feature>
<feature type="binding site" evidence="8">
    <location>
        <position position="252"/>
    </location>
    <ligand>
        <name>NADP(+)</name>
        <dbReference type="ChEBI" id="CHEBI:58349"/>
    </ligand>
</feature>
<feature type="binding site" evidence="8">
    <location>
        <position position="69"/>
    </location>
    <ligand>
        <name>shikimate</name>
        <dbReference type="ChEBI" id="CHEBI:36208"/>
    </ligand>
</feature>
<dbReference type="Gene3D" id="3.40.50.720">
    <property type="entry name" value="NAD(P)-binding Rossmann-like Domain"/>
    <property type="match status" value="1"/>
</dbReference>
<evidence type="ECO:0000256" key="7">
    <source>
        <dbReference type="ARBA" id="ARBA00049442"/>
    </source>
</evidence>
<dbReference type="EMBL" id="DXGA01000170">
    <property type="protein sequence ID" value="HIW94473.1"/>
    <property type="molecule type" value="Genomic_DNA"/>
</dbReference>
<evidence type="ECO:0000259" key="9">
    <source>
        <dbReference type="Pfam" id="PF01488"/>
    </source>
</evidence>
<evidence type="ECO:0000256" key="6">
    <source>
        <dbReference type="ARBA" id="ARBA00023141"/>
    </source>
</evidence>
<dbReference type="SUPFAM" id="SSF51735">
    <property type="entry name" value="NAD(P)-binding Rossmann-fold domains"/>
    <property type="match status" value="1"/>
</dbReference>
<dbReference type="Pfam" id="PF08501">
    <property type="entry name" value="Shikimate_dh_N"/>
    <property type="match status" value="1"/>
</dbReference>
<proteinExistence type="inferred from homology"/>
<keyword evidence="3 8" id="KW-0028">Amino-acid biosynthesis</keyword>
<feature type="binding site" evidence="8">
    <location>
        <position position="231"/>
    </location>
    <ligand>
        <name>shikimate</name>
        <dbReference type="ChEBI" id="CHEBI:36208"/>
    </ligand>
</feature>
<reference evidence="12" key="2">
    <citation type="submission" date="2021-04" db="EMBL/GenBank/DDBJ databases">
        <authorList>
            <person name="Gilroy R."/>
        </authorList>
    </citation>
    <scope>NUCLEOTIDE SEQUENCE</scope>
    <source>
        <strain evidence="12">ChiGjej6B6-1540</strain>
    </source>
</reference>
<evidence type="ECO:0000256" key="5">
    <source>
        <dbReference type="ARBA" id="ARBA00023002"/>
    </source>
</evidence>
<comment type="similarity">
    <text evidence="8">Belongs to the shikimate dehydrogenase family.</text>
</comment>
<dbReference type="CDD" id="cd01065">
    <property type="entry name" value="NAD_bind_Shikimate_DH"/>
    <property type="match status" value="1"/>
</dbReference>
<dbReference type="InterPro" id="IPR041121">
    <property type="entry name" value="SDH_C"/>
</dbReference>
<evidence type="ECO:0000259" key="10">
    <source>
        <dbReference type="Pfam" id="PF08501"/>
    </source>
</evidence>
<accession>A0A9D1RUH4</accession>
<dbReference type="GO" id="GO:0004764">
    <property type="term" value="F:shikimate 3-dehydrogenase (NADP+) activity"/>
    <property type="evidence" value="ECO:0007669"/>
    <property type="project" value="UniProtKB-UniRule"/>
</dbReference>
<dbReference type="PANTHER" id="PTHR21089:SF1">
    <property type="entry name" value="BIFUNCTIONAL 3-DEHYDROQUINATE DEHYDRATASE_SHIKIMATE DEHYDROGENASE, CHLOROPLASTIC"/>
    <property type="match status" value="1"/>
</dbReference>
<dbReference type="GO" id="GO:0019632">
    <property type="term" value="P:shikimate metabolic process"/>
    <property type="evidence" value="ECO:0007669"/>
    <property type="project" value="InterPro"/>
</dbReference>
<dbReference type="InterPro" id="IPR006151">
    <property type="entry name" value="Shikm_DH/Glu-tRNA_Rdtase"/>
</dbReference>
<keyword evidence="5 8" id="KW-0560">Oxidoreductase</keyword>
<comment type="caution">
    <text evidence="12">The sequence shown here is derived from an EMBL/GenBank/DDBJ whole genome shotgun (WGS) entry which is preliminary data.</text>
</comment>
<dbReference type="GO" id="GO:0050661">
    <property type="term" value="F:NADP binding"/>
    <property type="evidence" value="ECO:0007669"/>
    <property type="project" value="InterPro"/>
</dbReference>
<dbReference type="GO" id="GO:0008652">
    <property type="term" value="P:amino acid biosynthetic process"/>
    <property type="evidence" value="ECO:0007669"/>
    <property type="project" value="UniProtKB-KW"/>
</dbReference>
<dbReference type="AlphaFoldDB" id="A0A9D1RUH4"/>
<feature type="domain" description="SDH C-terminal" evidence="11">
    <location>
        <begin position="252"/>
        <end position="277"/>
    </location>
</feature>
<feature type="binding site" evidence="8">
    <location>
        <begin position="22"/>
        <end position="24"/>
    </location>
    <ligand>
        <name>shikimate</name>
        <dbReference type="ChEBI" id="CHEBI:36208"/>
    </ligand>
</feature>
<protein>
    <recommendedName>
        <fullName evidence="2 8">Shikimate dehydrogenase (NADP(+))</fullName>
        <shortName evidence="8">SDH</shortName>
        <ecNumber evidence="2 8">1.1.1.25</ecNumber>
    </recommendedName>
</protein>
<name>A0A9D1RUH4_9FIRM</name>
<evidence type="ECO:0000313" key="13">
    <source>
        <dbReference type="Proteomes" id="UP000824192"/>
    </source>
</evidence>
<comment type="function">
    <text evidence="8">Involved in the biosynthesis of the chorismate, which leads to the biosynthesis of aromatic amino acids. Catalyzes the reversible NADPH linked reduction of 3-dehydroshikimate (DHSA) to yield shikimate (SA).</text>
</comment>
<dbReference type="Pfam" id="PF01488">
    <property type="entry name" value="Shikimate_DH"/>
    <property type="match status" value="1"/>
</dbReference>
<dbReference type="GO" id="GO:0009073">
    <property type="term" value="P:aromatic amino acid family biosynthetic process"/>
    <property type="evidence" value="ECO:0007669"/>
    <property type="project" value="UniProtKB-KW"/>
</dbReference>
<evidence type="ECO:0000256" key="2">
    <source>
        <dbReference type="ARBA" id="ARBA00012962"/>
    </source>
</evidence>
<evidence type="ECO:0000256" key="8">
    <source>
        <dbReference type="HAMAP-Rule" id="MF_00222"/>
    </source>
</evidence>
<dbReference type="EC" id="1.1.1.25" evidence="2 8"/>
<dbReference type="HAMAP" id="MF_00222">
    <property type="entry name" value="Shikimate_DH_AroE"/>
    <property type="match status" value="1"/>
</dbReference>
<evidence type="ECO:0000256" key="3">
    <source>
        <dbReference type="ARBA" id="ARBA00022605"/>
    </source>
</evidence>
<dbReference type="InterPro" id="IPR036291">
    <property type="entry name" value="NAD(P)-bd_dom_sf"/>
</dbReference>
<evidence type="ECO:0000313" key="12">
    <source>
        <dbReference type="EMBL" id="HIW94473.1"/>
    </source>
</evidence>
<feature type="domain" description="Quinate/shikimate 5-dehydrogenase/glutamyl-tRNA reductase" evidence="9">
    <location>
        <begin position="123"/>
        <end position="201"/>
    </location>
</feature>
<dbReference type="InterPro" id="IPR022893">
    <property type="entry name" value="Shikimate_DH_fam"/>
</dbReference>
<dbReference type="InterPro" id="IPR011342">
    <property type="entry name" value="Shikimate_DH"/>
</dbReference>
<feature type="binding site" evidence="8">
    <location>
        <begin position="158"/>
        <end position="163"/>
    </location>
    <ligand>
        <name>NADP(+)</name>
        <dbReference type="ChEBI" id="CHEBI:58349"/>
    </ligand>
</feature>
<feature type="binding site" evidence="8">
    <location>
        <position position="94"/>
    </location>
    <ligand>
        <name>shikimate</name>
        <dbReference type="ChEBI" id="CHEBI:36208"/>
    </ligand>
</feature>
<dbReference type="Pfam" id="PF18317">
    <property type="entry name" value="SDH_C"/>
    <property type="match status" value="1"/>
</dbReference>
<sequence length="289" mass="31246">MEVQLKNTTGKLCVIGDPVGHSKSPLIQNTMLRALGLDYIYLCQHVPRGKTAEWLRCASFCGYAGFNATMPHKEALVSLMDHLDEDAAMYGAVNTVAIREGSYYGYNTDGRGFLASLHQAGIETEGKKVLLLGAGGAAKAVAPKLVQAGKAQRVFVANRTREKAAALCAQDEEGRLTPAGFDRETLCSLAEQADLVVNCTNLGMDGTNSQFEDLSFLDNLRPEAAVCDVIYSPDETLLLQKARLSGHRTLNGLGMLVWQAIFALEHFTGEKIDGNAMLPLVRQALKNAL</sequence>
<comment type="pathway">
    <text evidence="1 8">Metabolic intermediate biosynthesis; chorismate biosynthesis; chorismate from D-erythrose 4-phosphate and phosphoenolpyruvate: step 4/7.</text>
</comment>
<dbReference type="Proteomes" id="UP000824192">
    <property type="component" value="Unassembled WGS sequence"/>
</dbReference>
<dbReference type="NCBIfam" id="TIGR00507">
    <property type="entry name" value="aroE"/>
    <property type="match status" value="1"/>
</dbReference>
<comment type="catalytic activity">
    <reaction evidence="7 8">
        <text>shikimate + NADP(+) = 3-dehydroshikimate + NADPH + H(+)</text>
        <dbReference type="Rhea" id="RHEA:17737"/>
        <dbReference type="ChEBI" id="CHEBI:15378"/>
        <dbReference type="ChEBI" id="CHEBI:16630"/>
        <dbReference type="ChEBI" id="CHEBI:36208"/>
        <dbReference type="ChEBI" id="CHEBI:57783"/>
        <dbReference type="ChEBI" id="CHEBI:58349"/>
        <dbReference type="EC" id="1.1.1.25"/>
    </reaction>
</comment>
<reference evidence="12" key="1">
    <citation type="journal article" date="2021" name="PeerJ">
        <title>Extensive microbial diversity within the chicken gut microbiome revealed by metagenomics and culture.</title>
        <authorList>
            <person name="Gilroy R."/>
            <person name="Ravi A."/>
            <person name="Getino M."/>
            <person name="Pursley I."/>
            <person name="Horton D.L."/>
            <person name="Alikhan N.F."/>
            <person name="Baker D."/>
            <person name="Gharbi K."/>
            <person name="Hall N."/>
            <person name="Watson M."/>
            <person name="Adriaenssens E.M."/>
            <person name="Foster-Nyarko E."/>
            <person name="Jarju S."/>
            <person name="Secka A."/>
            <person name="Antonio M."/>
            <person name="Oren A."/>
            <person name="Chaudhuri R.R."/>
            <person name="La Ragione R."/>
            <person name="Hildebrand F."/>
            <person name="Pallen M.J."/>
        </authorList>
    </citation>
    <scope>NUCLEOTIDE SEQUENCE</scope>
    <source>
        <strain evidence="12">ChiGjej6B6-1540</strain>
    </source>
</reference>
<evidence type="ECO:0000256" key="1">
    <source>
        <dbReference type="ARBA" id="ARBA00004871"/>
    </source>
</evidence>
<feature type="binding site" evidence="8">
    <location>
        <begin position="133"/>
        <end position="137"/>
    </location>
    <ligand>
        <name>NADP(+)</name>
        <dbReference type="ChEBI" id="CHEBI:58349"/>
    </ligand>
</feature>
<feature type="binding site" evidence="8">
    <location>
        <position position="85"/>
    </location>
    <ligand>
        <name>NADP(+)</name>
        <dbReference type="ChEBI" id="CHEBI:58349"/>
    </ligand>
</feature>
<comment type="subunit">
    <text evidence="8">Homodimer.</text>
</comment>
<dbReference type="InterPro" id="IPR046346">
    <property type="entry name" value="Aminoacid_DH-like_N_sf"/>
</dbReference>
<evidence type="ECO:0000256" key="4">
    <source>
        <dbReference type="ARBA" id="ARBA00022857"/>
    </source>
</evidence>
<feature type="binding site" evidence="8">
    <location>
        <position position="259"/>
    </location>
    <ligand>
        <name>shikimate</name>
        <dbReference type="ChEBI" id="CHEBI:36208"/>
    </ligand>
</feature>
<feature type="binding site" evidence="8">
    <location>
        <position position="109"/>
    </location>
    <ligand>
        <name>shikimate</name>
        <dbReference type="ChEBI" id="CHEBI:36208"/>
    </ligand>
</feature>
<dbReference type="GO" id="GO:0005829">
    <property type="term" value="C:cytosol"/>
    <property type="evidence" value="ECO:0007669"/>
    <property type="project" value="TreeGrafter"/>
</dbReference>
<dbReference type="PANTHER" id="PTHR21089">
    <property type="entry name" value="SHIKIMATE DEHYDROGENASE"/>
    <property type="match status" value="1"/>
</dbReference>
<organism evidence="12 13">
    <name type="scientific">Candidatus Flavonifractor merdipullorum</name>
    <dbReference type="NCBI Taxonomy" id="2838590"/>
    <lineage>
        <taxon>Bacteria</taxon>
        <taxon>Bacillati</taxon>
        <taxon>Bacillota</taxon>
        <taxon>Clostridia</taxon>
        <taxon>Eubacteriales</taxon>
        <taxon>Oscillospiraceae</taxon>
        <taxon>Flavonifractor</taxon>
    </lineage>
</organism>
<dbReference type="InterPro" id="IPR013708">
    <property type="entry name" value="Shikimate_DH-bd_N"/>
</dbReference>
<dbReference type="GO" id="GO:0009423">
    <property type="term" value="P:chorismate biosynthetic process"/>
    <property type="evidence" value="ECO:0007669"/>
    <property type="project" value="UniProtKB-UniRule"/>
</dbReference>
<dbReference type="Gene3D" id="3.40.50.10860">
    <property type="entry name" value="Leucine Dehydrogenase, chain A, domain 1"/>
    <property type="match status" value="1"/>
</dbReference>